<evidence type="ECO:0000313" key="2">
    <source>
        <dbReference type="Proteomes" id="UP001380953"/>
    </source>
</evidence>
<evidence type="ECO:0000313" key="1">
    <source>
        <dbReference type="EMBL" id="MEJ8302876.1"/>
    </source>
</evidence>
<comment type="caution">
    <text evidence="1">The sequence shown here is derived from an EMBL/GenBank/DDBJ whole genome shotgun (WGS) entry which is preliminary data.</text>
</comment>
<name>A0ACC6P7I2_9BACL</name>
<dbReference type="Proteomes" id="UP001380953">
    <property type="component" value="Unassembled WGS sequence"/>
</dbReference>
<proteinExistence type="predicted"/>
<protein>
    <submittedName>
        <fullName evidence="1">Helix-turn-helix domain-containing protein</fullName>
    </submittedName>
</protein>
<accession>A0ACC6P7I2</accession>
<sequence length="104" mass="11545">MDKSLFNSLKESLHEGIEFAKGDSTKGTLRNLTFKSLPELSEGEIKSIREETHLSAAAFASVLGVSVKTIEAWESGRSIPNGPSKRLLQMFKEKPEFTKEFIVS</sequence>
<reference evidence="1" key="1">
    <citation type="submission" date="2024-03" db="EMBL/GenBank/DDBJ databases">
        <title>Whole genome sequecning of epiphytes from Marcgravia umbellata leaves.</title>
        <authorList>
            <person name="Kumar G."/>
            <person name="Savka M.A."/>
        </authorList>
    </citation>
    <scope>NUCLEOTIDE SEQUENCE</scope>
    <source>
        <strain evidence="1">RIT_BL5</strain>
    </source>
</reference>
<gene>
    <name evidence="1" type="ORF">WKI47_02995</name>
</gene>
<keyword evidence="2" id="KW-1185">Reference proteome</keyword>
<organism evidence="1 2">
    <name type="scientific">Saccharibacillus sacchari</name>
    <dbReference type="NCBI Taxonomy" id="456493"/>
    <lineage>
        <taxon>Bacteria</taxon>
        <taxon>Bacillati</taxon>
        <taxon>Bacillota</taxon>
        <taxon>Bacilli</taxon>
        <taxon>Bacillales</taxon>
        <taxon>Paenibacillaceae</taxon>
        <taxon>Saccharibacillus</taxon>
    </lineage>
</organism>
<dbReference type="EMBL" id="JBBKAR010000007">
    <property type="protein sequence ID" value="MEJ8302876.1"/>
    <property type="molecule type" value="Genomic_DNA"/>
</dbReference>